<sequence>MRLAIVAARCEYLLMIAFTPLTDDDPALEFSPLLRAACKTLSYAVDHGAIGLTATKAFKRDFVHWAVEAIEWPGFGVEEAFRFNRVLNEHEFVPLQLVHFLLLKTRLGRHHKGSFVPTKKGRLLAASPGELFMKLIPFFILETDHSSYSRFDEGPFGNWDVWLNVLNVEMEKGATEKRLFGVFYGEGPDWDNAGWREMAAFSSCLIRPLEWAGLITVQDAEEDGRSVRICFKTPLWPAALKLDTDDLVCPAVRH</sequence>
<reference evidence="1 2" key="1">
    <citation type="submission" date="2016-10" db="EMBL/GenBank/DDBJ databases">
        <authorList>
            <person name="Varghese N."/>
            <person name="Submissions S."/>
        </authorList>
    </citation>
    <scope>NUCLEOTIDE SEQUENCE [LARGE SCALE GENOMIC DNA]</scope>
    <source>
        <strain evidence="2">YIM D21,KCTC 23444,ACCC 10710</strain>
    </source>
</reference>
<proteinExistence type="predicted"/>
<organism evidence="1 2">
    <name type="scientific">Roseivivax sediminis</name>
    <dbReference type="NCBI Taxonomy" id="936889"/>
    <lineage>
        <taxon>Bacteria</taxon>
        <taxon>Pseudomonadati</taxon>
        <taxon>Pseudomonadota</taxon>
        <taxon>Alphaproteobacteria</taxon>
        <taxon>Rhodobacterales</taxon>
        <taxon>Roseobacteraceae</taxon>
        <taxon>Roseivivax</taxon>
    </lineage>
</organism>
<dbReference type="EMBL" id="FOMS01000001">
    <property type="protein sequence ID" value="SFD42832.1"/>
    <property type="molecule type" value="Genomic_DNA"/>
</dbReference>
<dbReference type="AlphaFoldDB" id="A0A1I1S906"/>
<gene>
    <name evidence="1" type="ORF">SAMN04515678_10133</name>
</gene>
<name>A0A1I1S906_9RHOB</name>
<accession>A0A1I1S906</accession>
<keyword evidence="2" id="KW-1185">Reference proteome</keyword>
<evidence type="ECO:0000313" key="2">
    <source>
        <dbReference type="Proteomes" id="UP000325289"/>
    </source>
</evidence>
<evidence type="ECO:0000313" key="1">
    <source>
        <dbReference type="EMBL" id="SFD42832.1"/>
    </source>
</evidence>
<dbReference type="Proteomes" id="UP000325289">
    <property type="component" value="Unassembled WGS sequence"/>
</dbReference>
<protein>
    <submittedName>
        <fullName evidence="1">Uncharacterized protein</fullName>
    </submittedName>
</protein>